<dbReference type="Proteomes" id="UP000464314">
    <property type="component" value="Chromosome"/>
</dbReference>
<dbReference type="GO" id="GO:0030246">
    <property type="term" value="F:carbohydrate binding"/>
    <property type="evidence" value="ECO:0007669"/>
    <property type="project" value="TreeGrafter"/>
</dbReference>
<reference evidence="4 5" key="1">
    <citation type="submission" date="2020-01" db="EMBL/GenBank/DDBJ databases">
        <title>Genome analysis of Anaerocolumna sp. CBA3638.</title>
        <authorList>
            <person name="Kim J."/>
            <person name="Roh S.W."/>
        </authorList>
    </citation>
    <scope>NUCLEOTIDE SEQUENCE [LARGE SCALE GENOMIC DNA]</scope>
    <source>
        <strain evidence="4 5">CBA3638</strain>
    </source>
</reference>
<feature type="domain" description="Periplasmic binding protein" evidence="3">
    <location>
        <begin position="46"/>
        <end position="303"/>
    </location>
</feature>
<protein>
    <submittedName>
        <fullName evidence="4">Substrate-binding domain-containing protein</fullName>
    </submittedName>
</protein>
<evidence type="ECO:0000313" key="5">
    <source>
        <dbReference type="Proteomes" id="UP000464314"/>
    </source>
</evidence>
<dbReference type="EMBL" id="CP048000">
    <property type="protein sequence ID" value="QHQ61868.1"/>
    <property type="molecule type" value="Genomic_DNA"/>
</dbReference>
<name>A0A6P1TR10_9FIRM</name>
<organism evidence="4 5">
    <name type="scientific">Anaerocolumna sedimenticola</name>
    <dbReference type="NCBI Taxonomy" id="2696063"/>
    <lineage>
        <taxon>Bacteria</taxon>
        <taxon>Bacillati</taxon>
        <taxon>Bacillota</taxon>
        <taxon>Clostridia</taxon>
        <taxon>Lachnospirales</taxon>
        <taxon>Lachnospiraceae</taxon>
        <taxon>Anaerocolumna</taxon>
    </lineage>
</organism>
<keyword evidence="5" id="KW-1185">Reference proteome</keyword>
<proteinExistence type="inferred from homology"/>
<dbReference type="PANTHER" id="PTHR30036:SF7">
    <property type="entry name" value="ABC TRANSPORTER PERIPLASMIC-BINDING PROTEIN YPHF"/>
    <property type="match status" value="1"/>
</dbReference>
<sequence length="328" mass="36659">MIRWIFGMLFGMLLLISVMFGQLLYNASEDKGKQEPIEKPEYHLQIIVQNTDEYFWNFFKEGAKAAEEEYGVYVEFVPVSRKDAGVIKEAVEKGINAGVDGIAFQPADTKQTKDIVAEAKKREIALLTYENDSFNIPNTPMVGSSSYNIGTMAGNMAVNATNGKSNVVVIMNEAGEQGDVLYRNLLIQGIMEAFSKYSTINIKEIFTLDKDMFEAERVTSSIISDVKNVDLIICFDERSTPAVAQVLVDNNMVGDVKIIGYGFMPQTLDYIERGVIYGTVCPNAYEIGYYTVKQLAQSLKGEQISDYTPTEVYSIDAKNVNEYNNVIK</sequence>
<dbReference type="SUPFAM" id="SSF53822">
    <property type="entry name" value="Periplasmic binding protein-like I"/>
    <property type="match status" value="1"/>
</dbReference>
<evidence type="ECO:0000313" key="4">
    <source>
        <dbReference type="EMBL" id="QHQ61868.1"/>
    </source>
</evidence>
<dbReference type="InterPro" id="IPR050555">
    <property type="entry name" value="Bact_Solute-Bind_Prot2"/>
</dbReference>
<evidence type="ECO:0000256" key="2">
    <source>
        <dbReference type="ARBA" id="ARBA00007639"/>
    </source>
</evidence>
<comment type="subcellular location">
    <subcellularLocation>
        <location evidence="1">Cell envelope</location>
    </subcellularLocation>
</comment>
<dbReference type="Pfam" id="PF13407">
    <property type="entry name" value="Peripla_BP_4"/>
    <property type="match status" value="1"/>
</dbReference>
<gene>
    <name evidence="4" type="ORF">Ana3638_14670</name>
</gene>
<dbReference type="KEGG" id="anr:Ana3638_14670"/>
<dbReference type="RefSeq" id="WP_161838693.1">
    <property type="nucleotide sequence ID" value="NZ_CP048000.1"/>
</dbReference>
<dbReference type="InterPro" id="IPR025997">
    <property type="entry name" value="SBP_2_dom"/>
</dbReference>
<evidence type="ECO:0000256" key="1">
    <source>
        <dbReference type="ARBA" id="ARBA00004196"/>
    </source>
</evidence>
<dbReference type="InterPro" id="IPR028082">
    <property type="entry name" value="Peripla_BP_I"/>
</dbReference>
<evidence type="ECO:0000259" key="3">
    <source>
        <dbReference type="Pfam" id="PF13407"/>
    </source>
</evidence>
<dbReference type="PANTHER" id="PTHR30036">
    <property type="entry name" value="D-XYLOSE-BINDING PERIPLASMIC PROTEIN"/>
    <property type="match status" value="1"/>
</dbReference>
<dbReference type="AlphaFoldDB" id="A0A6P1TR10"/>
<accession>A0A6P1TR10</accession>
<comment type="similarity">
    <text evidence="2">Belongs to the bacterial solute-binding protein 2 family.</text>
</comment>
<dbReference type="GO" id="GO:0030288">
    <property type="term" value="C:outer membrane-bounded periplasmic space"/>
    <property type="evidence" value="ECO:0007669"/>
    <property type="project" value="TreeGrafter"/>
</dbReference>
<dbReference type="Gene3D" id="3.40.50.2300">
    <property type="match status" value="2"/>
</dbReference>